<reference evidence="2" key="1">
    <citation type="submission" date="2024-07" db="EMBL/GenBank/DDBJ databases">
        <title>Two chromosome-level genome assemblies of Korean endemic species Abeliophyllum distichum and Forsythia ovata (Oleaceae).</title>
        <authorList>
            <person name="Jang H."/>
        </authorList>
    </citation>
    <scope>NUCLEOTIDE SEQUENCE [LARGE SCALE GENOMIC DNA]</scope>
</reference>
<organism evidence="1 2">
    <name type="scientific">Forsythia ovata</name>
    <dbReference type="NCBI Taxonomy" id="205694"/>
    <lineage>
        <taxon>Eukaryota</taxon>
        <taxon>Viridiplantae</taxon>
        <taxon>Streptophyta</taxon>
        <taxon>Embryophyta</taxon>
        <taxon>Tracheophyta</taxon>
        <taxon>Spermatophyta</taxon>
        <taxon>Magnoliopsida</taxon>
        <taxon>eudicotyledons</taxon>
        <taxon>Gunneridae</taxon>
        <taxon>Pentapetalae</taxon>
        <taxon>asterids</taxon>
        <taxon>lamiids</taxon>
        <taxon>Lamiales</taxon>
        <taxon>Oleaceae</taxon>
        <taxon>Forsythieae</taxon>
        <taxon>Forsythia</taxon>
    </lineage>
</organism>
<name>A0ABD1P4A3_9LAMI</name>
<dbReference type="EMBL" id="JBFOLJ010000027">
    <property type="protein sequence ID" value="KAL2458702.1"/>
    <property type="molecule type" value="Genomic_DNA"/>
</dbReference>
<sequence length="130" mass="14756">MDVTVSELLTKKVYGTHVQKAESIVSKINLFQNLGNGMIRTLEQYYHVQQSEGRKANSSSKTPFGACTNCQQPSNQPQNGHKIKELGWLLKQLIGLKLEAATVDDRHQHKTFLDVIAHLLMWRQKITSCH</sequence>
<dbReference type="AlphaFoldDB" id="A0ABD1P4A3"/>
<protein>
    <submittedName>
        <fullName evidence="1">Uncharacterized protein</fullName>
    </submittedName>
</protein>
<comment type="caution">
    <text evidence="1">The sequence shown here is derived from an EMBL/GenBank/DDBJ whole genome shotgun (WGS) entry which is preliminary data.</text>
</comment>
<dbReference type="Proteomes" id="UP001604277">
    <property type="component" value="Unassembled WGS sequence"/>
</dbReference>
<evidence type="ECO:0000313" key="1">
    <source>
        <dbReference type="EMBL" id="KAL2458702.1"/>
    </source>
</evidence>
<gene>
    <name evidence="1" type="ORF">Fot_55491</name>
</gene>
<proteinExistence type="predicted"/>
<keyword evidence="2" id="KW-1185">Reference proteome</keyword>
<accession>A0ABD1P4A3</accession>
<evidence type="ECO:0000313" key="2">
    <source>
        <dbReference type="Proteomes" id="UP001604277"/>
    </source>
</evidence>